<dbReference type="Pfam" id="PF05050">
    <property type="entry name" value="Methyltransf_21"/>
    <property type="match status" value="1"/>
</dbReference>
<dbReference type="InterPro" id="IPR006342">
    <property type="entry name" value="FkbM_mtfrase"/>
</dbReference>
<dbReference type="PANTHER" id="PTHR34203">
    <property type="entry name" value="METHYLTRANSFERASE, FKBM FAMILY PROTEIN"/>
    <property type="match status" value="1"/>
</dbReference>
<keyword evidence="3" id="KW-1185">Reference proteome</keyword>
<dbReference type="NCBIfam" id="TIGR01444">
    <property type="entry name" value="fkbM_fam"/>
    <property type="match status" value="1"/>
</dbReference>
<feature type="domain" description="Methyltransferase FkbM" evidence="1">
    <location>
        <begin position="92"/>
        <end position="218"/>
    </location>
</feature>
<dbReference type="AlphaFoldDB" id="A0A5C5WBZ0"/>
<dbReference type="PANTHER" id="PTHR34203:SF15">
    <property type="entry name" value="SLL1173 PROTEIN"/>
    <property type="match status" value="1"/>
</dbReference>
<dbReference type="InterPro" id="IPR029063">
    <property type="entry name" value="SAM-dependent_MTases_sf"/>
</dbReference>
<comment type="caution">
    <text evidence="2">The sequence shown here is derived from an EMBL/GenBank/DDBJ whole genome shotgun (WGS) entry which is preliminary data.</text>
</comment>
<evidence type="ECO:0000259" key="1">
    <source>
        <dbReference type="Pfam" id="PF05050"/>
    </source>
</evidence>
<protein>
    <recommendedName>
        <fullName evidence="1">Methyltransferase FkbM domain-containing protein</fullName>
    </recommendedName>
</protein>
<dbReference type="Gene3D" id="3.40.50.150">
    <property type="entry name" value="Vaccinia Virus protein VP39"/>
    <property type="match status" value="1"/>
</dbReference>
<accession>A0A5C5WBZ0</accession>
<dbReference type="RefSeq" id="WP_146517569.1">
    <property type="nucleotide sequence ID" value="NZ_SJPI01000004.1"/>
</dbReference>
<evidence type="ECO:0000313" key="2">
    <source>
        <dbReference type="EMBL" id="TWT48170.1"/>
    </source>
</evidence>
<gene>
    <name evidence="2" type="ORF">Pla22_51710</name>
</gene>
<dbReference type="Proteomes" id="UP000316598">
    <property type="component" value="Unassembled WGS sequence"/>
</dbReference>
<proteinExistence type="predicted"/>
<name>A0A5C5WBZ0_9BACT</name>
<dbReference type="OrthoDB" id="276857at2"/>
<sequence length="257" mass="29522">MFARSPDRILKALTHHEHYLALWNMSRVYDQFWANFKRYITKQGEYPYQPGLATPQGRVNPMLHCPADMLTVNEIFCRKDYDADSSINVVVDIGSNIGISGLYFLTRNDHVRCYLYEPDPANVPKLESNLASYKDRYTLYENAVSYESGRLQFGTEPTGRYGGLGVSTGNYIEVETITINDVLADVLSKETHVDILKLDIEGLEVDTVSAIDPKYLDKIGRIYFEYMEPAPVTPIFPSEFRQNQRGSIYRMFNKLEK</sequence>
<dbReference type="InterPro" id="IPR052514">
    <property type="entry name" value="SAM-dependent_MTase"/>
</dbReference>
<dbReference type="EMBL" id="SJPI01000004">
    <property type="protein sequence ID" value="TWT48170.1"/>
    <property type="molecule type" value="Genomic_DNA"/>
</dbReference>
<reference evidence="2 3" key="1">
    <citation type="submission" date="2019-02" db="EMBL/GenBank/DDBJ databases">
        <title>Deep-cultivation of Planctomycetes and their phenomic and genomic characterization uncovers novel biology.</title>
        <authorList>
            <person name="Wiegand S."/>
            <person name="Jogler M."/>
            <person name="Boedeker C."/>
            <person name="Pinto D."/>
            <person name="Vollmers J."/>
            <person name="Rivas-Marin E."/>
            <person name="Kohn T."/>
            <person name="Peeters S.H."/>
            <person name="Heuer A."/>
            <person name="Rast P."/>
            <person name="Oberbeckmann S."/>
            <person name="Bunk B."/>
            <person name="Jeske O."/>
            <person name="Meyerdierks A."/>
            <person name="Storesund J.E."/>
            <person name="Kallscheuer N."/>
            <person name="Luecker S."/>
            <person name="Lage O.M."/>
            <person name="Pohl T."/>
            <person name="Merkel B.J."/>
            <person name="Hornburger P."/>
            <person name="Mueller R.-W."/>
            <person name="Bruemmer F."/>
            <person name="Labrenz M."/>
            <person name="Spormann A.M."/>
            <person name="Op Den Camp H."/>
            <person name="Overmann J."/>
            <person name="Amann R."/>
            <person name="Jetten M.S.M."/>
            <person name="Mascher T."/>
            <person name="Medema M.H."/>
            <person name="Devos D.P."/>
            <person name="Kaster A.-K."/>
            <person name="Ovreas L."/>
            <person name="Rohde M."/>
            <person name="Galperin M.Y."/>
            <person name="Jogler C."/>
        </authorList>
    </citation>
    <scope>NUCLEOTIDE SEQUENCE [LARGE SCALE GENOMIC DNA]</scope>
    <source>
        <strain evidence="2 3">Pla22</strain>
    </source>
</reference>
<dbReference type="SUPFAM" id="SSF53335">
    <property type="entry name" value="S-adenosyl-L-methionine-dependent methyltransferases"/>
    <property type="match status" value="1"/>
</dbReference>
<organism evidence="2 3">
    <name type="scientific">Rubripirellula amarantea</name>
    <dbReference type="NCBI Taxonomy" id="2527999"/>
    <lineage>
        <taxon>Bacteria</taxon>
        <taxon>Pseudomonadati</taxon>
        <taxon>Planctomycetota</taxon>
        <taxon>Planctomycetia</taxon>
        <taxon>Pirellulales</taxon>
        <taxon>Pirellulaceae</taxon>
        <taxon>Rubripirellula</taxon>
    </lineage>
</organism>
<evidence type="ECO:0000313" key="3">
    <source>
        <dbReference type="Proteomes" id="UP000316598"/>
    </source>
</evidence>